<keyword evidence="4" id="KW-1185">Reference proteome</keyword>
<evidence type="ECO:0000259" key="2">
    <source>
        <dbReference type="Pfam" id="PF20237"/>
    </source>
</evidence>
<dbReference type="InterPro" id="IPR046529">
    <property type="entry name" value="DUF6594"/>
</dbReference>
<dbReference type="EMBL" id="CDMC01000003">
    <property type="protein sequence ID" value="CEL03158.1"/>
    <property type="molecule type" value="Genomic_DNA"/>
</dbReference>
<proteinExistence type="predicted"/>
<reference evidence="4" key="1">
    <citation type="journal article" date="2016" name="Genome Announc.">
        <title>Draft genome sequences of fungus Aspergillus calidoustus.</title>
        <authorList>
            <person name="Horn F."/>
            <person name="Linde J."/>
            <person name="Mattern D.J."/>
            <person name="Walther G."/>
            <person name="Guthke R."/>
            <person name="Scherlach K."/>
            <person name="Martin K."/>
            <person name="Brakhage A.A."/>
            <person name="Petzke L."/>
            <person name="Valiante V."/>
        </authorList>
    </citation>
    <scope>NUCLEOTIDE SEQUENCE [LARGE SCALE GENOMIC DNA]</scope>
    <source>
        <strain evidence="4">SF006504</strain>
    </source>
</reference>
<accession>A0A0U5FV45</accession>
<protein>
    <recommendedName>
        <fullName evidence="2">DUF6594 domain-containing protein</fullName>
    </recommendedName>
</protein>
<evidence type="ECO:0000313" key="3">
    <source>
        <dbReference type="EMBL" id="CEL03158.1"/>
    </source>
</evidence>
<dbReference type="Proteomes" id="UP000054771">
    <property type="component" value="Unassembled WGS sequence"/>
</dbReference>
<organism evidence="3 4">
    <name type="scientific">Aspergillus calidoustus</name>
    <dbReference type="NCBI Taxonomy" id="454130"/>
    <lineage>
        <taxon>Eukaryota</taxon>
        <taxon>Fungi</taxon>
        <taxon>Dikarya</taxon>
        <taxon>Ascomycota</taxon>
        <taxon>Pezizomycotina</taxon>
        <taxon>Eurotiomycetes</taxon>
        <taxon>Eurotiomycetidae</taxon>
        <taxon>Eurotiales</taxon>
        <taxon>Aspergillaceae</taxon>
        <taxon>Aspergillus</taxon>
        <taxon>Aspergillus subgen. Nidulantes</taxon>
    </lineage>
</organism>
<evidence type="ECO:0000313" key="4">
    <source>
        <dbReference type="Proteomes" id="UP000054771"/>
    </source>
</evidence>
<sequence>MVEYCASQTTERGGRVLQIPPAPALPRRALLRTEKAPCAISSSFRVRSLRVAVSSAASLIKHPLQSGILITATVSLPLAKSDFIIYSKSHIRKHLEKPSCGDTSTNGVANRSHPPESSSPKEGFANVARWIALDQDSESLIYRGFCELSARNILYLQCEMLGLEKRLNELDKMDAASDDMEVKDAARTWETLREQFEGGNQDAQARMELILRLRGVVKEVSCVVPSRERSTIRRG</sequence>
<evidence type="ECO:0000256" key="1">
    <source>
        <dbReference type="SAM" id="MobiDB-lite"/>
    </source>
</evidence>
<dbReference type="Pfam" id="PF20237">
    <property type="entry name" value="DUF6594"/>
    <property type="match status" value="1"/>
</dbReference>
<feature type="domain" description="DUF6594" evidence="2">
    <location>
        <begin position="126"/>
        <end position="219"/>
    </location>
</feature>
<dbReference type="PANTHER" id="PTHR34502:SF4">
    <property type="entry name" value="DUF6594 DOMAIN-CONTAINING PROTEIN"/>
    <property type="match status" value="1"/>
</dbReference>
<dbReference type="OrthoDB" id="4491670at2759"/>
<feature type="region of interest" description="Disordered" evidence="1">
    <location>
        <begin position="96"/>
        <end position="122"/>
    </location>
</feature>
<gene>
    <name evidence="3" type="ORF">ASPCAL04315</name>
</gene>
<name>A0A0U5FV45_ASPCI</name>
<feature type="compositionally biased region" description="Polar residues" evidence="1">
    <location>
        <begin position="101"/>
        <end position="120"/>
    </location>
</feature>
<dbReference type="AlphaFoldDB" id="A0A0U5FV45"/>
<dbReference type="PANTHER" id="PTHR34502">
    <property type="entry name" value="DUF6594 DOMAIN-CONTAINING PROTEIN-RELATED"/>
    <property type="match status" value="1"/>
</dbReference>
<dbReference type="STRING" id="454130.A0A0U5FV45"/>